<comment type="caution">
    <text evidence="2">The sequence shown here is derived from an EMBL/GenBank/DDBJ whole genome shotgun (WGS) entry which is preliminary data.</text>
</comment>
<feature type="transmembrane region" description="Helical" evidence="1">
    <location>
        <begin position="393"/>
        <end position="415"/>
    </location>
</feature>
<feature type="transmembrane region" description="Helical" evidence="1">
    <location>
        <begin position="96"/>
        <end position="113"/>
    </location>
</feature>
<feature type="transmembrane region" description="Helical" evidence="1">
    <location>
        <begin position="59"/>
        <end position="84"/>
    </location>
</feature>
<evidence type="ECO:0000313" key="3">
    <source>
        <dbReference type="Proteomes" id="UP000552954"/>
    </source>
</evidence>
<reference evidence="2 3" key="2">
    <citation type="submission" date="2020-06" db="EMBL/GenBank/DDBJ databases">
        <title>Ramlibacter rhizophilus sp. nov., isolated from rhizosphere soil of national flower Mugunghwa from South Korea.</title>
        <authorList>
            <person name="Zheng-Fei Y."/>
            <person name="Huan T."/>
        </authorList>
    </citation>
    <scope>NUCLEOTIDE SEQUENCE [LARGE SCALE GENOMIC DNA]</scope>
    <source>
        <strain evidence="2 3">B156</strain>
    </source>
</reference>
<dbReference type="EMBL" id="JABFCS010000001">
    <property type="protein sequence ID" value="NNU44979.1"/>
    <property type="molecule type" value="Genomic_DNA"/>
</dbReference>
<gene>
    <name evidence="2" type="ORF">HK415_20200</name>
</gene>
<feature type="transmembrane region" description="Helical" evidence="1">
    <location>
        <begin position="367"/>
        <end position="387"/>
    </location>
</feature>
<keyword evidence="1" id="KW-1133">Transmembrane helix</keyword>
<evidence type="ECO:0000313" key="2">
    <source>
        <dbReference type="EMBL" id="NNU44979.1"/>
    </source>
</evidence>
<feature type="transmembrane region" description="Helical" evidence="1">
    <location>
        <begin position="288"/>
        <end position="310"/>
    </location>
</feature>
<feature type="transmembrane region" description="Helical" evidence="1">
    <location>
        <begin position="24"/>
        <end position="47"/>
    </location>
</feature>
<dbReference type="Proteomes" id="UP000552954">
    <property type="component" value="Unassembled WGS sequence"/>
</dbReference>
<feature type="transmembrane region" description="Helical" evidence="1">
    <location>
        <begin position="151"/>
        <end position="179"/>
    </location>
</feature>
<feature type="transmembrane region" description="Helical" evidence="1">
    <location>
        <begin position="251"/>
        <end position="268"/>
    </location>
</feature>
<accession>A0A849KSU7</accession>
<dbReference type="RefSeq" id="WP_171562385.1">
    <property type="nucleotide sequence ID" value="NZ_JABFCS010000001.1"/>
</dbReference>
<dbReference type="AlphaFoldDB" id="A0A849KSU7"/>
<feature type="transmembrane region" description="Helical" evidence="1">
    <location>
        <begin position="191"/>
        <end position="212"/>
    </location>
</feature>
<feature type="transmembrane region" description="Helical" evidence="1">
    <location>
        <begin position="119"/>
        <end position="139"/>
    </location>
</feature>
<evidence type="ECO:0008006" key="4">
    <source>
        <dbReference type="Google" id="ProtNLM"/>
    </source>
</evidence>
<sequence>MSVAATFLGGAGGRLLPLGIPLRFSLAAAVYHVLAWLALAACAGDALSFGGGLGWPLAALHLFTLGVFGMTALGAAAQLLPVATRQSPVGERALKAIWWLYVPGVAAVALGMGGAQPALLAAGALAVGFALLAWGGLVARHLAGARGMPGVAAHAWVALASLWILLASALLLVAGWLGWPSPSRQLLLPMHLLFAPFGFMGMLALGLSYILVPMFALARPPRDAVQLGSCALLVAALCMAAGSLLAADASWLRALAWTCAVVGVLLHLQSMRRTLASGMRKELGRSFVLVKLAWAALVLALVLGGLAWAGADVPRLRAWIGLALLAWLLGFVMGILQRILPFLAALHAAAGRRRGPTASSLTHEGCLRAHFACHLAAFALLAIALAVDSAVLVRLAALAGLAGALAFAGFCLQLLRRLRRAAP</sequence>
<evidence type="ECO:0000256" key="1">
    <source>
        <dbReference type="SAM" id="Phobius"/>
    </source>
</evidence>
<reference evidence="2 3" key="1">
    <citation type="submission" date="2020-05" db="EMBL/GenBank/DDBJ databases">
        <authorList>
            <person name="Khan S.A."/>
            <person name="Jeon C.O."/>
            <person name="Chun B.H."/>
        </authorList>
    </citation>
    <scope>NUCLEOTIDE SEQUENCE [LARGE SCALE GENOMIC DNA]</scope>
    <source>
        <strain evidence="2 3">B156</strain>
    </source>
</reference>
<organism evidence="2 3">
    <name type="scientific">Ramlibacter montanisoli</name>
    <dbReference type="NCBI Taxonomy" id="2732512"/>
    <lineage>
        <taxon>Bacteria</taxon>
        <taxon>Pseudomonadati</taxon>
        <taxon>Pseudomonadota</taxon>
        <taxon>Betaproteobacteria</taxon>
        <taxon>Burkholderiales</taxon>
        <taxon>Comamonadaceae</taxon>
        <taxon>Ramlibacter</taxon>
    </lineage>
</organism>
<protein>
    <recommendedName>
        <fullName evidence="4">NnrS family protein</fullName>
    </recommendedName>
</protein>
<keyword evidence="1" id="KW-0472">Membrane</keyword>
<keyword evidence="1" id="KW-0812">Transmembrane</keyword>
<feature type="transmembrane region" description="Helical" evidence="1">
    <location>
        <begin position="224"/>
        <end position="245"/>
    </location>
</feature>
<feature type="transmembrane region" description="Helical" evidence="1">
    <location>
        <begin position="316"/>
        <end position="346"/>
    </location>
</feature>
<keyword evidence="3" id="KW-1185">Reference proteome</keyword>
<proteinExistence type="predicted"/>
<name>A0A849KSU7_9BURK</name>